<evidence type="ECO:0000313" key="7">
    <source>
        <dbReference type="EMBL" id="CAK9438591.1"/>
    </source>
</evidence>
<keyword evidence="5" id="KW-0456">Lyase</keyword>
<evidence type="ECO:0000256" key="2">
    <source>
        <dbReference type="ARBA" id="ARBA00012918"/>
    </source>
</evidence>
<dbReference type="InterPro" id="IPR002161">
    <property type="entry name" value="PdxT/SNO"/>
</dbReference>
<evidence type="ECO:0000256" key="4">
    <source>
        <dbReference type="ARBA" id="ARBA00022962"/>
    </source>
</evidence>
<dbReference type="PANTHER" id="PTHR31559">
    <property type="entry name" value="PYRIDOXAL 5'-PHOSPHATE SYNTHASE SUBUNIT SNO"/>
    <property type="match status" value="1"/>
</dbReference>
<dbReference type="RefSeq" id="XP_066829753.1">
    <property type="nucleotide sequence ID" value="XM_066972856.1"/>
</dbReference>
<dbReference type="PROSITE" id="PS51130">
    <property type="entry name" value="PDXT_SNO_2"/>
    <property type="match status" value="1"/>
</dbReference>
<keyword evidence="4" id="KW-0315">Glutamine amidotransferase</keyword>
<dbReference type="EC" id="3.5.1.2" evidence="2"/>
<dbReference type="InterPro" id="IPR029062">
    <property type="entry name" value="Class_I_gatase-like"/>
</dbReference>
<organism evidence="7 8">
    <name type="scientific">Lodderomyces beijingensis</name>
    <dbReference type="NCBI Taxonomy" id="1775926"/>
    <lineage>
        <taxon>Eukaryota</taxon>
        <taxon>Fungi</taxon>
        <taxon>Dikarya</taxon>
        <taxon>Ascomycota</taxon>
        <taxon>Saccharomycotina</taxon>
        <taxon>Pichiomycetes</taxon>
        <taxon>Debaryomycetaceae</taxon>
        <taxon>Candida/Lodderomyces clade</taxon>
        <taxon>Lodderomyces</taxon>
    </lineage>
</organism>
<dbReference type="PROSITE" id="PS51273">
    <property type="entry name" value="GATASE_TYPE_1"/>
    <property type="match status" value="1"/>
</dbReference>
<dbReference type="InterPro" id="IPR021196">
    <property type="entry name" value="PdxT/SNO_CS"/>
</dbReference>
<reference evidence="7 8" key="1">
    <citation type="submission" date="2024-03" db="EMBL/GenBank/DDBJ databases">
        <authorList>
            <person name="Brejova B."/>
        </authorList>
    </citation>
    <scope>NUCLEOTIDE SEQUENCE [LARGE SCALE GENOMIC DNA]</scope>
    <source>
        <strain evidence="7 8">CBS 14171</strain>
    </source>
</reference>
<evidence type="ECO:0000313" key="8">
    <source>
        <dbReference type="Proteomes" id="UP001497383"/>
    </source>
</evidence>
<dbReference type="Pfam" id="PF01174">
    <property type="entry name" value="SNO"/>
    <property type="match status" value="1"/>
</dbReference>
<accession>A0ABP0ZKC0</accession>
<keyword evidence="8" id="KW-1185">Reference proteome</keyword>
<dbReference type="PIRSF" id="PIRSF005639">
    <property type="entry name" value="Glut_amidoT_SNO"/>
    <property type="match status" value="1"/>
</dbReference>
<proteinExistence type="inferred from homology"/>
<comment type="catalytic activity">
    <reaction evidence="6">
        <text>L-glutamine + H2O = L-glutamate + NH4(+)</text>
        <dbReference type="Rhea" id="RHEA:15889"/>
        <dbReference type="ChEBI" id="CHEBI:15377"/>
        <dbReference type="ChEBI" id="CHEBI:28938"/>
        <dbReference type="ChEBI" id="CHEBI:29985"/>
        <dbReference type="ChEBI" id="CHEBI:58359"/>
        <dbReference type="EC" id="3.5.1.2"/>
    </reaction>
</comment>
<dbReference type="PANTHER" id="PTHR31559:SF0">
    <property type="entry name" value="PYRIDOXAL 5'-PHOSPHATE SYNTHASE SUBUNIT SNO1-RELATED"/>
    <property type="match status" value="1"/>
</dbReference>
<dbReference type="CDD" id="cd01749">
    <property type="entry name" value="GATase1_PB"/>
    <property type="match status" value="1"/>
</dbReference>
<dbReference type="Proteomes" id="UP001497383">
    <property type="component" value="Chromosome 3"/>
</dbReference>
<dbReference type="SUPFAM" id="SSF52317">
    <property type="entry name" value="Class I glutamine amidotransferase-like"/>
    <property type="match status" value="1"/>
</dbReference>
<evidence type="ECO:0000256" key="3">
    <source>
        <dbReference type="ARBA" id="ARBA00022801"/>
    </source>
</evidence>
<sequence length="242" mass="27288">MTTKKRITIGVLALQGAFREHITYFTEVLSRNEEKYLDFAITIIAVRAAEELQKTDALVIPGGESSSISYIAERTHLLPHLYEYVADESKAIWGTCAGLIFLSSQIRNGIEDQKCLGGLSVEAIRNAFGRQLDSFIETLDFSNFIPGCDNFPTVFIRAPVVSKVLTTETENNPAKVIRSENKYRNQSKVQILHSLDNFDGKNNDLIVAVRQGRILGTSFHPELADDCRFHEWFIDEFVVKRA</sequence>
<dbReference type="NCBIfam" id="TIGR03800">
    <property type="entry name" value="PLP_synth_Pdx2"/>
    <property type="match status" value="1"/>
</dbReference>
<keyword evidence="3" id="KW-0378">Hydrolase</keyword>
<name>A0ABP0ZKC0_9ASCO</name>
<dbReference type="GeneID" id="92208011"/>
<evidence type="ECO:0000256" key="5">
    <source>
        <dbReference type="ARBA" id="ARBA00023239"/>
    </source>
</evidence>
<dbReference type="EMBL" id="OZ022407">
    <property type="protein sequence ID" value="CAK9438591.1"/>
    <property type="molecule type" value="Genomic_DNA"/>
</dbReference>
<protein>
    <recommendedName>
        <fullName evidence="2">glutaminase</fullName>
        <ecNumber evidence="2">3.5.1.2</ecNumber>
    </recommendedName>
</protein>
<evidence type="ECO:0000256" key="6">
    <source>
        <dbReference type="ARBA" id="ARBA00049534"/>
    </source>
</evidence>
<dbReference type="Gene3D" id="3.40.50.880">
    <property type="match status" value="1"/>
</dbReference>
<evidence type="ECO:0000256" key="1">
    <source>
        <dbReference type="ARBA" id="ARBA00008345"/>
    </source>
</evidence>
<comment type="similarity">
    <text evidence="1">Belongs to the glutaminase PdxT/SNO family.</text>
</comment>
<dbReference type="PROSITE" id="PS01236">
    <property type="entry name" value="PDXT_SNO_1"/>
    <property type="match status" value="1"/>
</dbReference>
<gene>
    <name evidence="7" type="ORF">LODBEIA_P28150</name>
</gene>